<evidence type="ECO:0000259" key="11">
    <source>
        <dbReference type="PROSITE" id="PS50011"/>
    </source>
</evidence>
<dbReference type="Proteomes" id="UP000182190">
    <property type="component" value="Unassembled WGS sequence"/>
</dbReference>
<dbReference type="EC" id="2.7.11.1" evidence="8"/>
<comment type="catalytic activity">
    <reaction evidence="6 8">
        <text>L-threonyl-[protein] + ATP = O-phospho-L-threonyl-[protein] + ADP + H(+)</text>
        <dbReference type="Rhea" id="RHEA:46608"/>
        <dbReference type="Rhea" id="RHEA-COMP:11060"/>
        <dbReference type="Rhea" id="RHEA-COMP:11605"/>
        <dbReference type="ChEBI" id="CHEBI:15378"/>
        <dbReference type="ChEBI" id="CHEBI:30013"/>
        <dbReference type="ChEBI" id="CHEBI:30616"/>
        <dbReference type="ChEBI" id="CHEBI:61977"/>
        <dbReference type="ChEBI" id="CHEBI:456216"/>
        <dbReference type="EC" id="2.7.11.1"/>
    </reaction>
</comment>
<proteinExistence type="inferred from homology"/>
<comment type="caution">
    <text evidence="12">The sequence shown here is derived from an EMBL/GenBank/DDBJ whole genome shotgun (WGS) entry which is preliminary data.</text>
</comment>
<evidence type="ECO:0000256" key="4">
    <source>
        <dbReference type="ARBA" id="ARBA00022777"/>
    </source>
</evidence>
<keyword evidence="4 8" id="KW-0418">Kinase</keyword>
<dbReference type="InterPro" id="IPR001646">
    <property type="entry name" value="5peptide_repeat"/>
</dbReference>
<feature type="compositionally biased region" description="Polar residues" evidence="10">
    <location>
        <begin position="371"/>
        <end position="386"/>
    </location>
</feature>
<feature type="binding site" evidence="9">
    <location>
        <position position="65"/>
    </location>
    <ligand>
        <name>ATP</name>
        <dbReference type="ChEBI" id="CHEBI:30616"/>
    </ligand>
</feature>
<dbReference type="PIRSF" id="PIRSF000647">
    <property type="entry name" value="Ser/Thr_PK_SpkB"/>
    <property type="match status" value="1"/>
</dbReference>
<evidence type="ECO:0000256" key="6">
    <source>
        <dbReference type="ARBA" id="ARBA00047899"/>
    </source>
</evidence>
<dbReference type="GO" id="GO:0005524">
    <property type="term" value="F:ATP binding"/>
    <property type="evidence" value="ECO:0007669"/>
    <property type="project" value="UniProtKB-UniRule"/>
</dbReference>
<evidence type="ECO:0000256" key="3">
    <source>
        <dbReference type="ARBA" id="ARBA00022741"/>
    </source>
</evidence>
<dbReference type="NCBIfam" id="NF045510">
    <property type="entry name" value="4Cys_prefix_kin"/>
    <property type="match status" value="1"/>
</dbReference>
<evidence type="ECO:0000256" key="2">
    <source>
        <dbReference type="ARBA" id="ARBA00022679"/>
    </source>
</evidence>
<dbReference type="InterPro" id="IPR016252">
    <property type="entry name" value="Ser/Thr_kinase_SpkB"/>
</dbReference>
<dbReference type="InterPro" id="IPR000719">
    <property type="entry name" value="Prot_kinase_dom"/>
</dbReference>
<dbReference type="Gene3D" id="2.160.20.80">
    <property type="entry name" value="E3 ubiquitin-protein ligase SopA"/>
    <property type="match status" value="1"/>
</dbReference>
<feature type="domain" description="Protein kinase" evidence="11">
    <location>
        <begin position="34"/>
        <end position="300"/>
    </location>
</feature>
<dbReference type="GO" id="GO:0004674">
    <property type="term" value="F:protein serine/threonine kinase activity"/>
    <property type="evidence" value="ECO:0007669"/>
    <property type="project" value="UniProtKB-UniRule"/>
</dbReference>
<dbReference type="SMART" id="SM00220">
    <property type="entry name" value="S_TKc"/>
    <property type="match status" value="1"/>
</dbReference>
<dbReference type="EMBL" id="CZCS02000219">
    <property type="protein sequence ID" value="VXD23749.1"/>
    <property type="molecule type" value="Genomic_DNA"/>
</dbReference>
<feature type="region of interest" description="Disordered" evidence="10">
    <location>
        <begin position="341"/>
        <end position="408"/>
    </location>
</feature>
<evidence type="ECO:0000256" key="5">
    <source>
        <dbReference type="ARBA" id="ARBA00022840"/>
    </source>
</evidence>
<dbReference type="Pfam" id="PF00069">
    <property type="entry name" value="Pkinase"/>
    <property type="match status" value="1"/>
</dbReference>
<comment type="similarity">
    <text evidence="8">Belongs to the protein kinase superfamily. Ser/Thr protein kinase family.</text>
</comment>
<dbReference type="PROSITE" id="PS50011">
    <property type="entry name" value="PROTEIN_KINASE_DOM"/>
    <property type="match status" value="1"/>
</dbReference>
<dbReference type="Pfam" id="PF00805">
    <property type="entry name" value="Pentapeptide"/>
    <property type="match status" value="1"/>
</dbReference>
<evidence type="ECO:0000256" key="8">
    <source>
        <dbReference type="PIRNR" id="PIRNR000647"/>
    </source>
</evidence>
<evidence type="ECO:0000256" key="10">
    <source>
        <dbReference type="SAM" id="MobiDB-lite"/>
    </source>
</evidence>
<dbReference type="InterPro" id="IPR011009">
    <property type="entry name" value="Kinase-like_dom_sf"/>
</dbReference>
<keyword evidence="5 8" id="KW-0067">ATP-binding</keyword>
<evidence type="ECO:0000256" key="7">
    <source>
        <dbReference type="ARBA" id="ARBA00048679"/>
    </source>
</evidence>
<organism evidence="12 13">
    <name type="scientific">Planktothrix paucivesiculata PCC 9631</name>
    <dbReference type="NCBI Taxonomy" id="671071"/>
    <lineage>
        <taxon>Bacteria</taxon>
        <taxon>Bacillati</taxon>
        <taxon>Cyanobacteriota</taxon>
        <taxon>Cyanophyceae</taxon>
        <taxon>Oscillatoriophycideae</taxon>
        <taxon>Oscillatoriales</taxon>
        <taxon>Microcoleaceae</taxon>
        <taxon>Planktothrix</taxon>
    </lineage>
</organism>
<dbReference type="PANTHER" id="PTHR24363:SF0">
    <property type="entry name" value="SERINE_THREONINE KINASE LIKE DOMAIN CONTAINING 1"/>
    <property type="match status" value="1"/>
</dbReference>
<keyword evidence="2 8" id="KW-0808">Transferase</keyword>
<dbReference type="RefSeq" id="WP_083621479.1">
    <property type="nucleotide sequence ID" value="NZ_LR735018.1"/>
</dbReference>
<comment type="catalytic activity">
    <reaction evidence="7 8">
        <text>L-seryl-[protein] + ATP = O-phospho-L-seryl-[protein] + ADP + H(+)</text>
        <dbReference type="Rhea" id="RHEA:17989"/>
        <dbReference type="Rhea" id="RHEA-COMP:9863"/>
        <dbReference type="Rhea" id="RHEA-COMP:11604"/>
        <dbReference type="ChEBI" id="CHEBI:15378"/>
        <dbReference type="ChEBI" id="CHEBI:29999"/>
        <dbReference type="ChEBI" id="CHEBI:30616"/>
        <dbReference type="ChEBI" id="CHEBI:83421"/>
        <dbReference type="ChEBI" id="CHEBI:456216"/>
        <dbReference type="EC" id="2.7.11.1"/>
    </reaction>
</comment>
<protein>
    <recommendedName>
        <fullName evidence="8">Serine/threonine-protein kinase B</fullName>
        <ecNumber evidence="8">2.7.11.1</ecNumber>
    </recommendedName>
</protein>
<reference evidence="12" key="1">
    <citation type="submission" date="2019-10" db="EMBL/GenBank/DDBJ databases">
        <authorList>
            <consortium name="Genoscope - CEA"/>
            <person name="William W."/>
        </authorList>
    </citation>
    <scope>NUCLEOTIDE SEQUENCE [LARGE SCALE GENOMIC DNA]</scope>
    <source>
        <strain evidence="12">BBR_PRJEB10994</strain>
    </source>
</reference>
<dbReference type="InterPro" id="IPR017441">
    <property type="entry name" value="Protein_kinase_ATP_BS"/>
</dbReference>
<dbReference type="CDD" id="cd14014">
    <property type="entry name" value="STKc_PknB_like"/>
    <property type="match status" value="1"/>
</dbReference>
<dbReference type="OrthoDB" id="428645at2"/>
<keyword evidence="13" id="KW-1185">Reference proteome</keyword>
<feature type="compositionally biased region" description="Basic and acidic residues" evidence="10">
    <location>
        <begin position="349"/>
        <end position="370"/>
    </location>
</feature>
<evidence type="ECO:0000313" key="12">
    <source>
        <dbReference type="EMBL" id="VXD23749.1"/>
    </source>
</evidence>
<gene>
    <name evidence="12" type="primary">spkB</name>
    <name evidence="12" type="ORF">PL9631_760025</name>
</gene>
<keyword evidence="1 8" id="KW-0723">Serine/threonine-protein kinase</keyword>
<dbReference type="SUPFAM" id="SSF56112">
    <property type="entry name" value="Protein kinase-like (PK-like)"/>
    <property type="match status" value="1"/>
</dbReference>
<evidence type="ECO:0000256" key="9">
    <source>
        <dbReference type="PROSITE-ProRule" id="PRU10141"/>
    </source>
</evidence>
<dbReference type="SUPFAM" id="SSF141571">
    <property type="entry name" value="Pentapeptide repeat-like"/>
    <property type="match status" value="1"/>
</dbReference>
<dbReference type="AlphaFoldDB" id="A0A7Z9C1R7"/>
<dbReference type="Gene3D" id="1.10.510.10">
    <property type="entry name" value="Transferase(Phosphotransferase) domain 1"/>
    <property type="match status" value="1"/>
</dbReference>
<dbReference type="PROSITE" id="PS00107">
    <property type="entry name" value="PROTEIN_KINASE_ATP"/>
    <property type="match status" value="1"/>
</dbReference>
<accession>A0A7Z9C1R7</accession>
<keyword evidence="3 8" id="KW-0547">Nucleotide-binding</keyword>
<evidence type="ECO:0000256" key="1">
    <source>
        <dbReference type="ARBA" id="ARBA00022527"/>
    </source>
</evidence>
<sequence length="557" mass="61952">MSYCVNPACPQPENLDDAIKCKACGSKLLLRNRYQVVQPLGKGGFGATFLAADMSLPGNPNCVVKQLRPTATSARILEMARELFQREAKTLGKIGDHPQIPRLIDYFIGGKQFYLVQEYVDGYTLKQEVKGQGVFDEAQTKKFLREILPILDYIHSQEVIHRDIKPANILRRRIDQNLVLIDFGAVKDQVNQATMMGTGQTAFTNFAIGTSGFAPPEQMALRPVYASDIYAVGMTCVYLMTGKSPNSFESNQVTGEILWQPHLDVSDSFGSILQRMLEFSVQYRYQSAQDVLRALDSEFTYNGLSDGMVMQQKSNSTSNSKLPTSTDEATVFNENTGLMLPSERIGGQIRERKQRSDQKKSGKLGGDKNIYDQTSLMSGFSSTQGAPVSMISDSRNNRSLNSNSAPVNSVPKWNENTLKTAYTKGRRDFADCELTGLNLENFEGSGTNFYESRLSNTNFQGADLTEANFGRARLTNANLRNAKLVKAYMSNANLEKADLRGANLRNACLNRANLRGVNLCGANLTDAIVTDEQLAMAKLNGRTIRPNGKRKGWWWWF</sequence>
<evidence type="ECO:0000313" key="13">
    <source>
        <dbReference type="Proteomes" id="UP000182190"/>
    </source>
</evidence>
<dbReference type="PANTHER" id="PTHR24363">
    <property type="entry name" value="SERINE/THREONINE PROTEIN KINASE"/>
    <property type="match status" value="1"/>
</dbReference>
<name>A0A7Z9C1R7_9CYAN</name>